<accession>A0A2P6SKN0</accession>
<sequence>MDLVIVTHTPPLFFSQILIPHPLHFPDPTSYQCPPLTLPLFLMHERPQQQMGTNRGYPESAGDFESCPCKL</sequence>
<gene>
    <name evidence="2" type="ORF">RchiOBHm_Chr1g0368111</name>
</gene>
<evidence type="ECO:0000256" key="1">
    <source>
        <dbReference type="SAM" id="MobiDB-lite"/>
    </source>
</evidence>
<name>A0A2P6SKN0_ROSCH</name>
<dbReference type="Proteomes" id="UP000238479">
    <property type="component" value="Chromosome 1"/>
</dbReference>
<organism evidence="2 3">
    <name type="scientific">Rosa chinensis</name>
    <name type="common">China rose</name>
    <dbReference type="NCBI Taxonomy" id="74649"/>
    <lineage>
        <taxon>Eukaryota</taxon>
        <taxon>Viridiplantae</taxon>
        <taxon>Streptophyta</taxon>
        <taxon>Embryophyta</taxon>
        <taxon>Tracheophyta</taxon>
        <taxon>Spermatophyta</taxon>
        <taxon>Magnoliopsida</taxon>
        <taxon>eudicotyledons</taxon>
        <taxon>Gunneridae</taxon>
        <taxon>Pentapetalae</taxon>
        <taxon>rosids</taxon>
        <taxon>fabids</taxon>
        <taxon>Rosales</taxon>
        <taxon>Rosaceae</taxon>
        <taxon>Rosoideae</taxon>
        <taxon>Rosoideae incertae sedis</taxon>
        <taxon>Rosa</taxon>
    </lineage>
</organism>
<protein>
    <submittedName>
        <fullName evidence="2">Uncharacterized protein</fullName>
    </submittedName>
</protein>
<comment type="caution">
    <text evidence="2">The sequence shown here is derived from an EMBL/GenBank/DDBJ whole genome shotgun (WGS) entry which is preliminary data.</text>
</comment>
<feature type="region of interest" description="Disordered" evidence="1">
    <location>
        <begin position="49"/>
        <end position="71"/>
    </location>
</feature>
<dbReference type="EMBL" id="PDCK01000039">
    <property type="protein sequence ID" value="PRQ59248.1"/>
    <property type="molecule type" value="Genomic_DNA"/>
</dbReference>
<dbReference type="Gramene" id="PRQ59248">
    <property type="protein sequence ID" value="PRQ59248"/>
    <property type="gene ID" value="RchiOBHm_Chr1g0368111"/>
</dbReference>
<proteinExistence type="predicted"/>
<reference evidence="2 3" key="1">
    <citation type="journal article" date="2018" name="Nat. Genet.">
        <title>The Rosa genome provides new insights in the design of modern roses.</title>
        <authorList>
            <person name="Bendahmane M."/>
        </authorList>
    </citation>
    <scope>NUCLEOTIDE SEQUENCE [LARGE SCALE GENOMIC DNA]</scope>
    <source>
        <strain evidence="3">cv. Old Blush</strain>
    </source>
</reference>
<keyword evidence="3" id="KW-1185">Reference proteome</keyword>
<evidence type="ECO:0000313" key="2">
    <source>
        <dbReference type="EMBL" id="PRQ59248.1"/>
    </source>
</evidence>
<dbReference type="AlphaFoldDB" id="A0A2P6SKN0"/>
<evidence type="ECO:0000313" key="3">
    <source>
        <dbReference type="Proteomes" id="UP000238479"/>
    </source>
</evidence>